<evidence type="ECO:0000256" key="4">
    <source>
        <dbReference type="ARBA" id="ARBA00022833"/>
    </source>
</evidence>
<feature type="coiled-coil region" evidence="7">
    <location>
        <begin position="32"/>
        <end position="59"/>
    </location>
</feature>
<dbReference type="EC" id="2.3.2.27" evidence="6"/>
<evidence type="ECO:0000313" key="10">
    <source>
        <dbReference type="RefSeq" id="XP_014678359.1"/>
    </source>
</evidence>
<accession>A0ABM1F1N8</accession>
<organism evidence="9 10">
    <name type="scientific">Priapulus caudatus</name>
    <name type="common">Priapulid worm</name>
    <dbReference type="NCBI Taxonomy" id="37621"/>
    <lineage>
        <taxon>Eukaryota</taxon>
        <taxon>Metazoa</taxon>
        <taxon>Ecdysozoa</taxon>
        <taxon>Scalidophora</taxon>
        <taxon>Priapulida</taxon>
        <taxon>Priapulimorpha</taxon>
        <taxon>Priapulimorphida</taxon>
        <taxon>Priapulidae</taxon>
        <taxon>Priapulus</taxon>
    </lineage>
</organism>
<evidence type="ECO:0000256" key="2">
    <source>
        <dbReference type="ARBA" id="ARBA00022723"/>
    </source>
</evidence>
<evidence type="ECO:0000256" key="3">
    <source>
        <dbReference type="ARBA" id="ARBA00022771"/>
    </source>
</evidence>
<evidence type="ECO:0000256" key="6">
    <source>
        <dbReference type="RuleBase" id="RU365038"/>
    </source>
</evidence>
<keyword evidence="6 7" id="KW-0175">Coiled coil</keyword>
<keyword evidence="2 6" id="KW-0479">Metal-binding</keyword>
<dbReference type="PANTHER" id="PTHR23163:SF0">
    <property type="entry name" value="E3 UBIQUITIN-PROTEIN LIGASE BRE1"/>
    <property type="match status" value="1"/>
</dbReference>
<comment type="catalytic activity">
    <reaction evidence="6">
        <text>S-ubiquitinyl-[E2 ubiquitin-conjugating enzyme]-L-cysteine + [acceptor protein]-L-lysine = [E2 ubiquitin-conjugating enzyme]-L-cysteine + N(6)-ubiquitinyl-[acceptor protein]-L-lysine.</text>
        <dbReference type="EC" id="2.3.2.27"/>
    </reaction>
</comment>
<keyword evidence="6" id="KW-0833">Ubl conjugation pathway</keyword>
<keyword evidence="9" id="KW-1185">Reference proteome</keyword>
<gene>
    <name evidence="10" type="primary">LOC106818149</name>
</gene>
<feature type="domain" description="BRE1-like coiled-coil containing" evidence="8">
    <location>
        <begin position="55"/>
        <end position="141"/>
    </location>
</feature>
<comment type="pathway">
    <text evidence="6">Protein modification; protein ubiquitination.</text>
</comment>
<comment type="subcellular location">
    <subcellularLocation>
        <location evidence="1 6">Nucleus</location>
    </subcellularLocation>
</comment>
<proteinExistence type="inferred from homology"/>
<dbReference type="Proteomes" id="UP000695022">
    <property type="component" value="Unplaced"/>
</dbReference>
<dbReference type="Pfam" id="PF26095">
    <property type="entry name" value="CC_Bre1"/>
    <property type="match status" value="1"/>
</dbReference>
<evidence type="ECO:0000256" key="7">
    <source>
        <dbReference type="SAM" id="Coils"/>
    </source>
</evidence>
<name>A0ABM1F1N8_PRICU</name>
<protein>
    <recommendedName>
        <fullName evidence="6">E3 ubiquitin protein ligase</fullName>
        <ecNumber evidence="6">2.3.2.27</ecNumber>
    </recommendedName>
</protein>
<comment type="similarity">
    <text evidence="6">Belongs to the BRE1 family.</text>
</comment>
<keyword evidence="5 6" id="KW-0539">Nucleus</keyword>
<dbReference type="InterPro" id="IPR058643">
    <property type="entry name" value="BRE1-like_CC"/>
</dbReference>
<evidence type="ECO:0000313" key="9">
    <source>
        <dbReference type="Proteomes" id="UP000695022"/>
    </source>
</evidence>
<dbReference type="RefSeq" id="XP_014678359.1">
    <property type="nucleotide sequence ID" value="XM_014822873.1"/>
</dbReference>
<reference evidence="10" key="1">
    <citation type="submission" date="2025-08" db="UniProtKB">
        <authorList>
            <consortium name="RefSeq"/>
        </authorList>
    </citation>
    <scope>IDENTIFICATION</scope>
</reference>
<keyword evidence="3 6" id="KW-0863">Zinc-finger</keyword>
<evidence type="ECO:0000256" key="5">
    <source>
        <dbReference type="ARBA" id="ARBA00023242"/>
    </source>
</evidence>
<sequence length="184" mass="22027">MHPIRYIMAESVRVRHLEAQEEMDLKVLQFQNKKLAQRLEQRRRIEEDLRNRIEQLEKRQTTDDAVMCIVNRYWNQLDEDMRVVLQRFDWEVADESEDKDESEELTSFLESLSTWDRNELDQKLTQRVQFSERAVGKVMQCFDRQLQRYEKLVKTLRGSSESSPADIKLKEGEPLLSLLLLPGR</sequence>
<evidence type="ECO:0000259" key="8">
    <source>
        <dbReference type="Pfam" id="PF26095"/>
    </source>
</evidence>
<keyword evidence="6" id="KW-0808">Transferase</keyword>
<keyword evidence="4 6" id="KW-0862">Zinc</keyword>
<keyword evidence="6" id="KW-0156">Chromatin regulator</keyword>
<dbReference type="GeneID" id="106818149"/>
<evidence type="ECO:0000256" key="1">
    <source>
        <dbReference type="ARBA" id="ARBA00004123"/>
    </source>
</evidence>
<dbReference type="PANTHER" id="PTHR23163">
    <property type="entry name" value="RING FINGER PROTEIN-RELATED"/>
    <property type="match status" value="1"/>
</dbReference>
<dbReference type="InterPro" id="IPR013956">
    <property type="entry name" value="E3_ubiquit_lig_Bre1"/>
</dbReference>